<evidence type="ECO:0000313" key="1">
    <source>
        <dbReference type="EMBL" id="PFH02155.1"/>
    </source>
</evidence>
<dbReference type="Proteomes" id="UP000223596">
    <property type="component" value="Unassembled WGS sequence"/>
</dbReference>
<organism evidence="1 2">
    <name type="scientific">Acetivibrio thermocellus AD2</name>
    <dbReference type="NCBI Taxonomy" id="1138384"/>
    <lineage>
        <taxon>Bacteria</taxon>
        <taxon>Bacillati</taxon>
        <taxon>Bacillota</taxon>
        <taxon>Clostridia</taxon>
        <taxon>Eubacteriales</taxon>
        <taxon>Oscillospiraceae</taxon>
        <taxon>Acetivibrio</taxon>
    </lineage>
</organism>
<comment type="caution">
    <text evidence="1">The sequence shown here is derived from an EMBL/GenBank/DDBJ whole genome shotgun (WGS) entry which is preliminary data.</text>
</comment>
<dbReference type="AlphaFoldDB" id="A0AB36TH25"/>
<sequence length="58" mass="6584">MVIVLAVVLIMGLIGSLLFLKSRPKNIIEDKLGIKLPVESKVVNFSNNMLGEYFMRKY</sequence>
<gene>
    <name evidence="1" type="ORF">M972_11921</name>
</gene>
<dbReference type="EMBL" id="PDBW01000001">
    <property type="protein sequence ID" value="PFH02155.1"/>
    <property type="molecule type" value="Genomic_DNA"/>
</dbReference>
<proteinExistence type="predicted"/>
<evidence type="ECO:0000313" key="2">
    <source>
        <dbReference type="Proteomes" id="UP000223596"/>
    </source>
</evidence>
<reference evidence="1 2" key="1">
    <citation type="submission" date="2017-09" db="EMBL/GenBank/DDBJ databases">
        <title>Evaluation of Pacific Biosciences Sequencing Technology to Finishing C. thermocellum Genome Sequences.</title>
        <authorList>
            <person name="Brown S."/>
        </authorList>
    </citation>
    <scope>NUCLEOTIDE SEQUENCE [LARGE SCALE GENOMIC DNA]</scope>
    <source>
        <strain evidence="1 2">AD2</strain>
    </source>
</reference>
<name>A0AB36TH25_ACETH</name>
<accession>A0AB36TH25</accession>
<protein>
    <submittedName>
        <fullName evidence="1">Uncharacterized protein</fullName>
    </submittedName>
</protein>